<dbReference type="Gene3D" id="3.40.50.1220">
    <property type="entry name" value="TPP-binding domain"/>
    <property type="match status" value="1"/>
</dbReference>
<dbReference type="PANTHER" id="PTHR11085">
    <property type="entry name" value="NAD-DEPENDENT PROTEIN DEACYLASE SIRTUIN-5, MITOCHONDRIAL-RELATED"/>
    <property type="match status" value="1"/>
</dbReference>
<evidence type="ECO:0000256" key="7">
    <source>
        <dbReference type="PROSITE-ProRule" id="PRU00236"/>
    </source>
</evidence>
<dbReference type="Proteomes" id="UP000279236">
    <property type="component" value="Unassembled WGS sequence"/>
</dbReference>
<dbReference type="Pfam" id="PF02146">
    <property type="entry name" value="SIR2"/>
    <property type="match status" value="1"/>
</dbReference>
<keyword evidence="3" id="KW-0808">Transferase</keyword>
<dbReference type="PROSITE" id="PS50305">
    <property type="entry name" value="SIRTUIN"/>
    <property type="match status" value="1"/>
</dbReference>
<keyword evidence="5" id="KW-0520">NAD</keyword>
<dbReference type="GO" id="GO:0005634">
    <property type="term" value="C:nucleus"/>
    <property type="evidence" value="ECO:0007669"/>
    <property type="project" value="TreeGrafter"/>
</dbReference>
<dbReference type="OrthoDB" id="2919105at2759"/>
<evidence type="ECO:0000256" key="5">
    <source>
        <dbReference type="ARBA" id="ARBA00023027"/>
    </source>
</evidence>
<evidence type="ECO:0000259" key="9">
    <source>
        <dbReference type="PROSITE" id="PS50305"/>
    </source>
</evidence>
<dbReference type="InterPro" id="IPR026590">
    <property type="entry name" value="Ssirtuin_cat_dom"/>
</dbReference>
<evidence type="ECO:0000256" key="3">
    <source>
        <dbReference type="ARBA" id="ARBA00022679"/>
    </source>
</evidence>
<evidence type="ECO:0000313" key="11">
    <source>
        <dbReference type="Proteomes" id="UP000279236"/>
    </source>
</evidence>
<evidence type="ECO:0000256" key="8">
    <source>
        <dbReference type="SAM" id="MobiDB-lite"/>
    </source>
</evidence>
<feature type="binding site" evidence="7">
    <location>
        <position position="250"/>
    </location>
    <ligand>
        <name>Zn(2+)</name>
        <dbReference type="ChEBI" id="CHEBI:29105"/>
    </ligand>
</feature>
<keyword evidence="7" id="KW-0862">Zinc</keyword>
<feature type="binding site" evidence="7">
    <location>
        <position position="253"/>
    </location>
    <ligand>
        <name>Zn(2+)</name>
        <dbReference type="ChEBI" id="CHEBI:29105"/>
    </ligand>
</feature>
<feature type="region of interest" description="Disordered" evidence="8">
    <location>
        <begin position="1"/>
        <end position="41"/>
    </location>
</feature>
<dbReference type="SUPFAM" id="SSF52467">
    <property type="entry name" value="DHS-like NAD/FAD-binding domain"/>
    <property type="match status" value="1"/>
</dbReference>
<evidence type="ECO:0000256" key="2">
    <source>
        <dbReference type="ARBA" id="ARBA00006924"/>
    </source>
</evidence>
<dbReference type="InterPro" id="IPR003000">
    <property type="entry name" value="Sirtuin"/>
</dbReference>
<name>A0A427XUP5_9TREE</name>
<keyword evidence="6" id="KW-0496">Mitochondrion</keyword>
<dbReference type="GO" id="GO:0070403">
    <property type="term" value="F:NAD+ binding"/>
    <property type="evidence" value="ECO:0007669"/>
    <property type="project" value="InterPro"/>
</dbReference>
<dbReference type="GO" id="GO:0031934">
    <property type="term" value="C:mating-type region heterochromatin"/>
    <property type="evidence" value="ECO:0007669"/>
    <property type="project" value="TreeGrafter"/>
</dbReference>
<feature type="compositionally biased region" description="Basic and acidic residues" evidence="8">
    <location>
        <begin position="410"/>
        <end position="422"/>
    </location>
</feature>
<feature type="binding site" evidence="7">
    <location>
        <position position="231"/>
    </location>
    <ligand>
        <name>Zn(2+)</name>
        <dbReference type="ChEBI" id="CHEBI:29105"/>
    </ligand>
</feature>
<protein>
    <recommendedName>
        <fullName evidence="9">Deacetylase sirtuin-type domain-containing protein</fullName>
    </recommendedName>
</protein>
<evidence type="ECO:0000256" key="4">
    <source>
        <dbReference type="ARBA" id="ARBA00022946"/>
    </source>
</evidence>
<dbReference type="EMBL" id="RSCE01000005">
    <property type="protein sequence ID" value="RSH82517.1"/>
    <property type="molecule type" value="Genomic_DNA"/>
</dbReference>
<dbReference type="InterPro" id="IPR029035">
    <property type="entry name" value="DHS-like_NAD/FAD-binding_dom"/>
</dbReference>
<dbReference type="InterPro" id="IPR050134">
    <property type="entry name" value="NAD-dep_sirtuin_deacylases"/>
</dbReference>
<keyword evidence="7" id="KW-0479">Metal-binding</keyword>
<dbReference type="GO" id="GO:0031508">
    <property type="term" value="P:pericentric heterochromatin formation"/>
    <property type="evidence" value="ECO:0007669"/>
    <property type="project" value="TreeGrafter"/>
</dbReference>
<feature type="region of interest" description="Disordered" evidence="8">
    <location>
        <begin position="394"/>
        <end position="489"/>
    </location>
</feature>
<organism evidence="10 11">
    <name type="scientific">Apiotrichum porosum</name>
    <dbReference type="NCBI Taxonomy" id="105984"/>
    <lineage>
        <taxon>Eukaryota</taxon>
        <taxon>Fungi</taxon>
        <taxon>Dikarya</taxon>
        <taxon>Basidiomycota</taxon>
        <taxon>Agaricomycotina</taxon>
        <taxon>Tremellomycetes</taxon>
        <taxon>Trichosporonales</taxon>
        <taxon>Trichosporonaceae</taxon>
        <taxon>Apiotrichum</taxon>
    </lineage>
</organism>
<reference evidence="10 11" key="1">
    <citation type="submission" date="2018-11" db="EMBL/GenBank/DDBJ databases">
        <title>Genome sequence of Apiotrichum porosum DSM 27194.</title>
        <authorList>
            <person name="Aliyu H."/>
            <person name="Gorte O."/>
            <person name="Ochsenreither K."/>
        </authorList>
    </citation>
    <scope>NUCLEOTIDE SEQUENCE [LARGE SCALE GENOMIC DNA]</scope>
    <source>
        <strain evidence="10 11">DSM 27194</strain>
    </source>
</reference>
<dbReference type="GO" id="GO:0000122">
    <property type="term" value="P:negative regulation of transcription by RNA polymerase II"/>
    <property type="evidence" value="ECO:0007669"/>
    <property type="project" value="TreeGrafter"/>
</dbReference>
<keyword evidence="4" id="KW-0809">Transit peptide</keyword>
<comment type="subcellular location">
    <subcellularLocation>
        <location evidence="1">Mitochondrion</location>
    </subcellularLocation>
</comment>
<comment type="similarity">
    <text evidence="2">Belongs to the sirtuin family. Class I subfamily.</text>
</comment>
<proteinExistence type="inferred from homology"/>
<dbReference type="GO" id="GO:0017136">
    <property type="term" value="F:histone deacetylase activity, NAD-dependent"/>
    <property type="evidence" value="ECO:0007669"/>
    <property type="project" value="TreeGrafter"/>
</dbReference>
<comment type="caution">
    <text evidence="10">The sequence shown here is derived from an EMBL/GenBank/DDBJ whole genome shotgun (WGS) entry which is preliminary data.</text>
</comment>
<evidence type="ECO:0000313" key="10">
    <source>
        <dbReference type="EMBL" id="RSH82517.1"/>
    </source>
</evidence>
<dbReference type="GO" id="GO:1990414">
    <property type="term" value="P:replication-born double-strand break repair via sister chromatid exchange"/>
    <property type="evidence" value="ECO:0007669"/>
    <property type="project" value="TreeGrafter"/>
</dbReference>
<feature type="compositionally biased region" description="Basic and acidic residues" evidence="8">
    <location>
        <begin position="467"/>
        <end position="482"/>
    </location>
</feature>
<accession>A0A427XUP5</accession>
<dbReference type="AlphaFoldDB" id="A0A427XUP5"/>
<feature type="region of interest" description="Disordered" evidence="8">
    <location>
        <begin position="163"/>
        <end position="212"/>
    </location>
</feature>
<evidence type="ECO:0000256" key="1">
    <source>
        <dbReference type="ARBA" id="ARBA00004173"/>
    </source>
</evidence>
<feature type="domain" description="Deacetylase sirtuin-type" evidence="9">
    <location>
        <begin position="37"/>
        <end position="400"/>
    </location>
</feature>
<keyword evidence="11" id="KW-1185">Reference proteome</keyword>
<dbReference type="CDD" id="cd00296">
    <property type="entry name" value="SIR2"/>
    <property type="match status" value="1"/>
</dbReference>
<sequence>MPTALVPISAAAERDETEAGPSRAGARAFAEAPDPDADEPVPDLATVVRRVRAAKRIVVICGAGVSTAAAIPDFRSASGLFSGSKGHGIKDLFHIKSLSSAALLPDHHALLTDLCERATSADPTSFHHLLATLDNDGRLLRCYTQNIDGLEARAGLATGIPLQRSRSRKGKERASASVSAVDTPVDSPIPESEVSSALGDITPNTEPPSHPPAPRCIPLHGLLDNLHCSLCSTKVPITTHLPLPPQPIPCPTCDLSSSLRSALSERQRRVGTLRASVVLYGEEHPEGDLIGAVVERDLRGTGRRGEREGKADLLLVAGTSLAIPGVKRIVKEMAKSLSLRTDASVRDGKAAPIRTVFVNSEPPAKTAEWDGVFDVWARGDVQEFAALVADDSFAPALPTPKKTPRRTPQRVKDTPTKVKAEDTGLGLLTPGDTPTKPRKRKVDVEEGTPTKKRKPGLPLTPRPTPPRPRDKGGKESSVKRESSSSSFKVAPRKEVYVDLFKRARSPSPSTSPRQVFADRPPPCSTLRPSTPERTMDLDVAHPRFGVKSPRDMFQAFSPHVSPHVHWAASQSPTRIIHLSSPPFATTHAHAAPFPPPNPSRPSATSATYVEDLFRKHVDVRPHLPAPHIDLRRPVAVRFSPPPPERL</sequence>
<gene>
    <name evidence="10" type="ORF">EHS24_007497</name>
</gene>
<dbReference type="GO" id="GO:0006282">
    <property type="term" value="P:regulation of DNA repair"/>
    <property type="evidence" value="ECO:0007669"/>
    <property type="project" value="TreeGrafter"/>
</dbReference>
<evidence type="ECO:0000256" key="6">
    <source>
        <dbReference type="ARBA" id="ARBA00023128"/>
    </source>
</evidence>
<dbReference type="GO" id="GO:0005739">
    <property type="term" value="C:mitochondrion"/>
    <property type="evidence" value="ECO:0007669"/>
    <property type="project" value="UniProtKB-SubCell"/>
</dbReference>
<dbReference type="PANTHER" id="PTHR11085:SF15">
    <property type="entry name" value="NAD-DEPENDENT HISTONE DEACETYLASE HST4"/>
    <property type="match status" value="1"/>
</dbReference>
<feature type="region of interest" description="Disordered" evidence="8">
    <location>
        <begin position="503"/>
        <end position="533"/>
    </location>
</feature>
<dbReference type="RefSeq" id="XP_028476749.1">
    <property type="nucleotide sequence ID" value="XM_028622856.1"/>
</dbReference>
<feature type="binding site" evidence="7">
    <location>
        <position position="228"/>
    </location>
    <ligand>
        <name>Zn(2+)</name>
        <dbReference type="ChEBI" id="CHEBI:29105"/>
    </ligand>
</feature>
<dbReference type="GO" id="GO:0046872">
    <property type="term" value="F:metal ion binding"/>
    <property type="evidence" value="ECO:0007669"/>
    <property type="project" value="UniProtKB-KW"/>
</dbReference>
<dbReference type="STRING" id="105984.A0A427XUP5"/>
<dbReference type="GeneID" id="39592040"/>
<feature type="active site" description="Proton acceptor" evidence="7">
    <location>
        <position position="220"/>
    </location>
</feature>